<organism evidence="9 10">
    <name type="scientific">Ancylobacter mangrovi</name>
    <dbReference type="NCBI Taxonomy" id="2972472"/>
    <lineage>
        <taxon>Bacteria</taxon>
        <taxon>Pseudomonadati</taxon>
        <taxon>Pseudomonadota</taxon>
        <taxon>Alphaproteobacteria</taxon>
        <taxon>Hyphomicrobiales</taxon>
        <taxon>Xanthobacteraceae</taxon>
        <taxon>Ancylobacter</taxon>
    </lineage>
</organism>
<dbReference type="GO" id="GO:0005829">
    <property type="term" value="C:cytosol"/>
    <property type="evidence" value="ECO:0007669"/>
    <property type="project" value="InterPro"/>
</dbReference>
<evidence type="ECO:0000256" key="3">
    <source>
        <dbReference type="ARBA" id="ARBA00022490"/>
    </source>
</evidence>
<dbReference type="PRINTS" id="PR00706">
    <property type="entry name" value="PYROGLUPTASE"/>
</dbReference>
<evidence type="ECO:0000256" key="5">
    <source>
        <dbReference type="ARBA" id="ARBA00022801"/>
    </source>
</evidence>
<evidence type="ECO:0000256" key="7">
    <source>
        <dbReference type="ARBA" id="ARBA00030836"/>
    </source>
</evidence>
<name>A0A9X2PC82_9HYPH</name>
<keyword evidence="6" id="KW-0788">Thiol protease</keyword>
<evidence type="ECO:0000313" key="10">
    <source>
        <dbReference type="Proteomes" id="UP001151088"/>
    </source>
</evidence>
<reference evidence="9" key="1">
    <citation type="submission" date="2022-08" db="EMBL/GenBank/DDBJ databases">
        <authorList>
            <person name="Li F."/>
        </authorList>
    </citation>
    <scope>NUCLEOTIDE SEQUENCE</scope>
    <source>
        <strain evidence="9">MQZ15Z-1</strain>
    </source>
</reference>
<proteinExistence type="inferred from homology"/>
<keyword evidence="5" id="KW-0378">Hydrolase</keyword>
<comment type="similarity">
    <text evidence="1">Belongs to the peptidase C15 family.</text>
</comment>
<dbReference type="Proteomes" id="UP001151088">
    <property type="component" value="Unassembled WGS sequence"/>
</dbReference>
<evidence type="ECO:0000256" key="1">
    <source>
        <dbReference type="ARBA" id="ARBA00006641"/>
    </source>
</evidence>
<evidence type="ECO:0000256" key="2">
    <source>
        <dbReference type="ARBA" id="ARBA00019191"/>
    </source>
</evidence>
<comment type="caution">
    <text evidence="9">The sequence shown here is derived from an EMBL/GenBank/DDBJ whole genome shotgun (WGS) entry which is preliminary data.</text>
</comment>
<dbReference type="PANTHER" id="PTHR23402:SF1">
    <property type="entry name" value="PYROGLUTAMYL-PEPTIDASE I"/>
    <property type="match status" value="1"/>
</dbReference>
<dbReference type="RefSeq" id="WP_258731179.1">
    <property type="nucleotide sequence ID" value="NZ_JANTHZ010000001.1"/>
</dbReference>
<dbReference type="AlphaFoldDB" id="A0A9X2PC82"/>
<protein>
    <recommendedName>
        <fullName evidence="2">Pyrrolidone-carboxylate peptidase</fullName>
    </recommendedName>
    <alternativeName>
        <fullName evidence="7">5-oxoprolyl-peptidase</fullName>
    </alternativeName>
    <alternativeName>
        <fullName evidence="8">Pyroglutamyl-peptidase I</fullName>
    </alternativeName>
</protein>
<dbReference type="InterPro" id="IPR000816">
    <property type="entry name" value="Peptidase_C15"/>
</dbReference>
<dbReference type="Gene3D" id="3.40.630.20">
    <property type="entry name" value="Peptidase C15, pyroglutamyl peptidase I-like"/>
    <property type="match status" value="1"/>
</dbReference>
<dbReference type="GO" id="GO:0016920">
    <property type="term" value="F:pyroglutamyl-peptidase activity"/>
    <property type="evidence" value="ECO:0007669"/>
    <property type="project" value="InterPro"/>
</dbReference>
<dbReference type="Pfam" id="PF01470">
    <property type="entry name" value="Peptidase_C15"/>
    <property type="match status" value="1"/>
</dbReference>
<accession>A0A9X2PC82</accession>
<dbReference type="GO" id="GO:0006508">
    <property type="term" value="P:proteolysis"/>
    <property type="evidence" value="ECO:0007669"/>
    <property type="project" value="UniProtKB-KW"/>
</dbReference>
<keyword evidence="10" id="KW-1185">Reference proteome</keyword>
<evidence type="ECO:0000256" key="8">
    <source>
        <dbReference type="ARBA" id="ARBA00031559"/>
    </source>
</evidence>
<evidence type="ECO:0000313" key="9">
    <source>
        <dbReference type="EMBL" id="MCS0494236.1"/>
    </source>
</evidence>
<dbReference type="PANTHER" id="PTHR23402">
    <property type="entry name" value="PROTEASE FAMILY C15 PYROGLUTAMYL-PEPTIDASE I-RELATED"/>
    <property type="match status" value="1"/>
</dbReference>
<dbReference type="SUPFAM" id="SSF53182">
    <property type="entry name" value="Pyrrolidone carboxyl peptidase (pyroglutamate aminopeptidase)"/>
    <property type="match status" value="1"/>
</dbReference>
<gene>
    <name evidence="9" type="ORF">NVS89_03940</name>
</gene>
<dbReference type="EMBL" id="JANTHZ010000001">
    <property type="protein sequence ID" value="MCS0494236.1"/>
    <property type="molecule type" value="Genomic_DNA"/>
</dbReference>
<dbReference type="InterPro" id="IPR036440">
    <property type="entry name" value="Peptidase_C15-like_sf"/>
</dbReference>
<evidence type="ECO:0000256" key="4">
    <source>
        <dbReference type="ARBA" id="ARBA00022670"/>
    </source>
</evidence>
<keyword evidence="4" id="KW-0645">Protease</keyword>
<sequence length="226" mass="23515">MPARAASLPADDVRAPAPGHAPRILITGFGRFPGAPANPSGPLARALARSRRLGVARAEALVLPTLWDEAARFAQTLDRLDPDIVLMVGLAGRRSRVGVETLGRCATGLFPDAGRRRPAARRLAAGGAAPDVIGCAAAGAPLLHALRQAGVPACGSRDAGRYVCNALAYAAYGWARRRGRIAVFIHIPRPHPGRLSAARLETGLEAVLVGLLAQHRAGRLTAAPGR</sequence>
<evidence type="ECO:0000256" key="6">
    <source>
        <dbReference type="ARBA" id="ARBA00022807"/>
    </source>
</evidence>
<keyword evidence="3" id="KW-0963">Cytoplasm</keyword>
<dbReference type="InterPro" id="IPR016125">
    <property type="entry name" value="Peptidase_C15-like"/>
</dbReference>